<feature type="transmembrane region" description="Helical" evidence="6">
    <location>
        <begin position="710"/>
        <end position="743"/>
    </location>
</feature>
<organism evidence="8 9">
    <name type="scientific">Apiospora arundinis</name>
    <dbReference type="NCBI Taxonomy" id="335852"/>
    <lineage>
        <taxon>Eukaryota</taxon>
        <taxon>Fungi</taxon>
        <taxon>Dikarya</taxon>
        <taxon>Ascomycota</taxon>
        <taxon>Pezizomycotina</taxon>
        <taxon>Sordariomycetes</taxon>
        <taxon>Xylariomycetidae</taxon>
        <taxon>Amphisphaeriales</taxon>
        <taxon>Apiosporaceae</taxon>
        <taxon>Apiospora</taxon>
    </lineage>
</organism>
<evidence type="ECO:0000256" key="5">
    <source>
        <dbReference type="ARBA" id="ARBA00023136"/>
    </source>
</evidence>
<feature type="compositionally biased region" description="Polar residues" evidence="7">
    <location>
        <begin position="135"/>
        <end position="145"/>
    </location>
</feature>
<accession>A0ABR2IFR5</accession>
<keyword evidence="4 6" id="KW-1133">Transmembrane helix</keyword>
<comment type="function">
    <text evidence="6">Probably involved in transport through the plasma membrane.</text>
</comment>
<feature type="transmembrane region" description="Helical" evidence="6">
    <location>
        <begin position="305"/>
        <end position="328"/>
    </location>
</feature>
<feature type="transmembrane region" description="Helical" evidence="6">
    <location>
        <begin position="669"/>
        <end position="690"/>
    </location>
</feature>
<evidence type="ECO:0000256" key="3">
    <source>
        <dbReference type="ARBA" id="ARBA00022692"/>
    </source>
</evidence>
<protein>
    <recommendedName>
        <fullName evidence="6">Protein PNS1</fullName>
    </recommendedName>
</protein>
<feature type="compositionally biased region" description="Polar residues" evidence="7">
    <location>
        <begin position="25"/>
        <end position="64"/>
    </location>
</feature>
<feature type="region of interest" description="Disordered" evidence="7">
    <location>
        <begin position="130"/>
        <end position="214"/>
    </location>
</feature>
<feature type="transmembrane region" description="Helical" evidence="6">
    <location>
        <begin position="497"/>
        <end position="517"/>
    </location>
</feature>
<dbReference type="PANTHER" id="PTHR12385">
    <property type="entry name" value="CHOLINE TRANSPORTER-LIKE (SLC FAMILY 44)"/>
    <property type="match status" value="1"/>
</dbReference>
<feature type="compositionally biased region" description="Basic and acidic residues" evidence="7">
    <location>
        <begin position="146"/>
        <end position="165"/>
    </location>
</feature>
<dbReference type="PANTHER" id="PTHR12385:SF88">
    <property type="entry name" value="CHOLINE TRANSPORTER-LIKE PROTEIN CTL1"/>
    <property type="match status" value="1"/>
</dbReference>
<comment type="subcellular location">
    <subcellularLocation>
        <location evidence="6">Cell membrane</location>
        <topology evidence="6">Multi-pass membrane protein</topology>
    </subcellularLocation>
    <subcellularLocation>
        <location evidence="1">Membrane</location>
        <topology evidence="1">Multi-pass membrane protein</topology>
    </subcellularLocation>
</comment>
<evidence type="ECO:0000256" key="4">
    <source>
        <dbReference type="ARBA" id="ARBA00022989"/>
    </source>
</evidence>
<proteinExistence type="inferred from homology"/>
<dbReference type="EMBL" id="JAPCWZ010000005">
    <property type="protein sequence ID" value="KAK8862413.1"/>
    <property type="molecule type" value="Genomic_DNA"/>
</dbReference>
<feature type="transmembrane region" description="Helical" evidence="6">
    <location>
        <begin position="348"/>
        <end position="370"/>
    </location>
</feature>
<feature type="region of interest" description="Disordered" evidence="7">
    <location>
        <begin position="1"/>
        <end position="93"/>
    </location>
</feature>
<keyword evidence="3 6" id="KW-0812">Transmembrane</keyword>
<dbReference type="Proteomes" id="UP001390339">
    <property type="component" value="Unassembled WGS sequence"/>
</dbReference>
<reference evidence="8 9" key="1">
    <citation type="journal article" date="2024" name="IMA Fungus">
        <title>Apiospora arundinis, a panoply of carbohydrate-active enzymes and secondary metabolites.</title>
        <authorList>
            <person name="Sorensen T."/>
            <person name="Petersen C."/>
            <person name="Muurmann A.T."/>
            <person name="Christiansen J.V."/>
            <person name="Brundto M.L."/>
            <person name="Overgaard C.K."/>
            <person name="Boysen A.T."/>
            <person name="Wollenberg R.D."/>
            <person name="Larsen T.O."/>
            <person name="Sorensen J.L."/>
            <person name="Nielsen K.L."/>
            <person name="Sondergaard T.E."/>
        </authorList>
    </citation>
    <scope>NUCLEOTIDE SEQUENCE [LARGE SCALE GENOMIC DNA]</scope>
    <source>
        <strain evidence="8 9">AAU 773</strain>
    </source>
</reference>
<evidence type="ECO:0000313" key="9">
    <source>
        <dbReference type="Proteomes" id="UP001390339"/>
    </source>
</evidence>
<feature type="transmembrane region" description="Helical" evidence="6">
    <location>
        <begin position="377"/>
        <end position="402"/>
    </location>
</feature>
<feature type="transmembrane region" description="Helical" evidence="6">
    <location>
        <begin position="454"/>
        <end position="477"/>
    </location>
</feature>
<feature type="region of interest" description="Disordered" evidence="7">
    <location>
        <begin position="234"/>
        <end position="267"/>
    </location>
</feature>
<dbReference type="InterPro" id="IPR007603">
    <property type="entry name" value="Choline_transptr-like"/>
</dbReference>
<evidence type="ECO:0000256" key="1">
    <source>
        <dbReference type="ARBA" id="ARBA00004141"/>
    </source>
</evidence>
<feature type="transmembrane region" description="Helical" evidence="6">
    <location>
        <begin position="605"/>
        <end position="626"/>
    </location>
</feature>
<name>A0ABR2IFR5_9PEZI</name>
<comment type="similarity">
    <text evidence="2 6">Belongs to the CTL (choline transporter-like) family.</text>
</comment>
<dbReference type="Pfam" id="PF04515">
    <property type="entry name" value="Choline_transpo"/>
    <property type="match status" value="1"/>
</dbReference>
<sequence length="774" mass="85795">MMQPMAHPNSVPNADWLSEDASRFLAQSQSRLSNFGQTDATGEPSGRQTSDPSSRFSRQPTRSAYHSRLGNPYQPSSSRFGFGSRYQGGHDAAPLFHSALNEFQDEDEDDLREAADLRALQRSRRVFVSNRIDESSASENEQSRGSLDRSSERDTRAYEDRDRPMGIKSSWNGDSSFKDFKDRTAKQKRPDDTKSAGKRKSERANSDSSEGGKMVDVGLESEMLDNEVPEDLLQETPVDADPPPFQKFNPKSGGWKGSAPGRREPNLEHDPRLMRQTILEEEEPPEETIPGAIEYNNELFKNDQFWAWLYLITIASLFATFVLVWLHTSTPSRKNPIGDTVYTVLYKSYYLLAVDTLVAVIVSLVWMAALRSYVRQLVGIIIIGSPIVLVSFSIYTMVLSFQGPDNGTRFQDRAMRYSALVPGITAFVYVWLMLKTRDTISRATEMLAFTSRVLSANPALVMLGFCALAFTVGWTWIWLSMFTRVFLGGYFSKSLSSYVIGAASWWLGVFFALMYLWTIAIASNVVRATVAGTVSNWYFHRNKQPPSPSNAVVGEALQHATNSTFGTICAATLLALAIRLPLMVLPNKVARTVGFLLNRYTPASVFLLTNPLVITHAAIHTLPLMLSAAQLSRMQFLDSDNPTNTLRPSHLFHLNRYSGGLMPYRLAKFLLHATRTVVAAGLGFAGWVMTARQLEIQLPQGAGIKGSAYAYIVGLVAGAIGYSILGALEGIMVGILDAALICYGSERRMGSGRMGYCMEAANLFGGRNESRDMV</sequence>
<comment type="caution">
    <text evidence="8">The sequence shown here is derived from an EMBL/GenBank/DDBJ whole genome shotgun (WGS) entry which is preliminary data.</text>
</comment>
<feature type="transmembrane region" description="Helical" evidence="6">
    <location>
        <begin position="414"/>
        <end position="434"/>
    </location>
</feature>
<evidence type="ECO:0000256" key="2">
    <source>
        <dbReference type="ARBA" id="ARBA00007168"/>
    </source>
</evidence>
<feature type="compositionally biased region" description="Basic and acidic residues" evidence="7">
    <location>
        <begin position="176"/>
        <end position="195"/>
    </location>
</feature>
<feature type="transmembrane region" description="Helical" evidence="6">
    <location>
        <begin position="565"/>
        <end position="585"/>
    </location>
</feature>
<keyword evidence="5 6" id="KW-0472">Membrane</keyword>
<gene>
    <name evidence="8" type="ORF">PGQ11_008648</name>
</gene>
<evidence type="ECO:0000313" key="8">
    <source>
        <dbReference type="EMBL" id="KAK8862413.1"/>
    </source>
</evidence>
<evidence type="ECO:0000256" key="7">
    <source>
        <dbReference type="SAM" id="MobiDB-lite"/>
    </source>
</evidence>
<evidence type="ECO:0000256" key="6">
    <source>
        <dbReference type="RuleBase" id="RU368066"/>
    </source>
</evidence>
<keyword evidence="9" id="KW-1185">Reference proteome</keyword>